<evidence type="ECO:0000313" key="2">
    <source>
        <dbReference type="Proteomes" id="UP000316360"/>
    </source>
</evidence>
<protein>
    <submittedName>
        <fullName evidence="1">Uncharacterized protein</fullName>
    </submittedName>
</protein>
<sequence>MRVGLVGGFLFADQFYDLSFRFVQKKIVDSVLFTKQLGAKVVGLGESISPSTAGGKWLVKKVY</sequence>
<proteinExistence type="predicted"/>
<dbReference type="AlphaFoldDB" id="A0A523RU35"/>
<name>A0A523RU35_UNCAE</name>
<evidence type="ECO:0000313" key="1">
    <source>
        <dbReference type="EMBL" id="TET09298.1"/>
    </source>
</evidence>
<accession>A0A523RU35</accession>
<dbReference type="Proteomes" id="UP000316360">
    <property type="component" value="Unassembled WGS sequence"/>
</dbReference>
<organism evidence="1 2">
    <name type="scientific">Aerophobetes bacterium</name>
    <dbReference type="NCBI Taxonomy" id="2030807"/>
    <lineage>
        <taxon>Bacteria</taxon>
        <taxon>Candidatus Aerophobota</taxon>
    </lineage>
</organism>
<comment type="caution">
    <text evidence="1">The sequence shown here is derived from an EMBL/GenBank/DDBJ whole genome shotgun (WGS) entry which is preliminary data.</text>
</comment>
<gene>
    <name evidence="1" type="ORF">E3J84_05270</name>
</gene>
<reference evidence="1 2" key="1">
    <citation type="submission" date="2019-03" db="EMBL/GenBank/DDBJ databases">
        <title>Metabolic potential of uncultured bacteria and archaea associated with petroleum seepage in deep-sea sediments.</title>
        <authorList>
            <person name="Dong X."/>
            <person name="Hubert C."/>
        </authorList>
    </citation>
    <scope>NUCLEOTIDE SEQUENCE [LARGE SCALE GENOMIC DNA]</scope>
    <source>
        <strain evidence="1">E44_bin7</strain>
    </source>
</reference>
<dbReference type="EMBL" id="SOKJ01000299">
    <property type="protein sequence ID" value="TET09298.1"/>
    <property type="molecule type" value="Genomic_DNA"/>
</dbReference>